<protein>
    <submittedName>
        <fullName evidence="2">Uncharacterized protein</fullName>
    </submittedName>
</protein>
<name>A0A2T6BTE1_9BACL</name>
<evidence type="ECO:0000256" key="1">
    <source>
        <dbReference type="SAM" id="MobiDB-lite"/>
    </source>
</evidence>
<keyword evidence="3" id="KW-1185">Reference proteome</keyword>
<proteinExistence type="predicted"/>
<evidence type="ECO:0000313" key="3">
    <source>
        <dbReference type="Proteomes" id="UP000244240"/>
    </source>
</evidence>
<sequence length="276" mass="32542">MEDTAFTGRACFRSSPRTEGGWKTGRTDIRGTGTVTPPREHRLKTIPLEKFWPTLPADALAFTELEQDEMYPFLPTRLIPRYLEEAMAFGREAAKGESCGGDLTRLINRILRSGVRVDFVRRKVTDPGGWVRAQYRPKPPTIEIYRSSMDQLRTFFEQSVHRVAEDDLIALHLYHEWFHHLESTRFGRADHRLPKVRKKRWGPFVFRQRVYRLREIAAHSFTQETMELSWSPLWLDHLLLLTEKGWSKSRIREHFRQLNDRFEALIAPPPEEEEKE</sequence>
<evidence type="ECO:0000313" key="2">
    <source>
        <dbReference type="EMBL" id="PTX59341.1"/>
    </source>
</evidence>
<comment type="caution">
    <text evidence="2">The sequence shown here is derived from an EMBL/GenBank/DDBJ whole genome shotgun (WGS) entry which is preliminary data.</text>
</comment>
<gene>
    <name evidence="2" type="ORF">C8P63_11236</name>
</gene>
<organism evidence="2 3">
    <name type="scientific">Melghirimyces profundicolus</name>
    <dbReference type="NCBI Taxonomy" id="1242148"/>
    <lineage>
        <taxon>Bacteria</taxon>
        <taxon>Bacillati</taxon>
        <taxon>Bacillota</taxon>
        <taxon>Bacilli</taxon>
        <taxon>Bacillales</taxon>
        <taxon>Thermoactinomycetaceae</taxon>
        <taxon>Melghirimyces</taxon>
    </lineage>
</organism>
<dbReference type="AlphaFoldDB" id="A0A2T6BTE1"/>
<accession>A0A2T6BTE1</accession>
<dbReference type="Proteomes" id="UP000244240">
    <property type="component" value="Unassembled WGS sequence"/>
</dbReference>
<feature type="region of interest" description="Disordered" evidence="1">
    <location>
        <begin position="1"/>
        <end position="36"/>
    </location>
</feature>
<dbReference type="EMBL" id="QBKR01000012">
    <property type="protein sequence ID" value="PTX59341.1"/>
    <property type="molecule type" value="Genomic_DNA"/>
</dbReference>
<reference evidence="2 3" key="1">
    <citation type="submission" date="2018-04" db="EMBL/GenBank/DDBJ databases">
        <title>Genomic Encyclopedia of Archaeal and Bacterial Type Strains, Phase II (KMG-II): from individual species to whole genera.</title>
        <authorList>
            <person name="Goeker M."/>
        </authorList>
    </citation>
    <scope>NUCLEOTIDE SEQUENCE [LARGE SCALE GENOMIC DNA]</scope>
    <source>
        <strain evidence="2 3">DSM 45787</strain>
    </source>
</reference>